<dbReference type="PIRSF" id="PIRSF019423">
    <property type="entry name" value="NMN_biosyn"/>
    <property type="match status" value="1"/>
</dbReference>
<comment type="caution">
    <text evidence="2">The sequence shown here is derived from an EMBL/GenBank/DDBJ whole genome shotgun (WGS) entry which is preliminary data.</text>
</comment>
<dbReference type="Pfam" id="PF21906">
    <property type="entry name" value="WHD_NrtR"/>
    <property type="match status" value="1"/>
</dbReference>
<name>A0ABU7U040_9PROT</name>
<sequence>MNAELIAVVLAVHDDTPMVRTLEEGRSLPSGPLRTTHASLQKGVRDWVEQKTGFHLGHVEQLYTFVDPPCTDGTRVTRISYMALTRVGADTERWKSWYDYLPWEDRKTTASLPMVAVLEEKLLSWAGNDHLRQQRCAFNFGLDGMAWDDELVLQRYELMWEAGLVPEAPHFVGGVNFGRSMTSNSRRILATSIARLRAKIKYRPLVFELLPEIFTLWELQRTVEAIAGRAVHKQNFRRLILHQNLVEKTTGLSSSSKGRPAQLFRFRRELVGSRRFMGSKLPLVKSS</sequence>
<dbReference type="InterPro" id="IPR015797">
    <property type="entry name" value="NUDIX_hydrolase-like_dom_sf"/>
</dbReference>
<dbReference type="Proteomes" id="UP001312908">
    <property type="component" value="Unassembled WGS sequence"/>
</dbReference>
<keyword evidence="3" id="KW-1185">Reference proteome</keyword>
<feature type="domain" description="NrtR DNA-binding winged helix" evidence="1">
    <location>
        <begin position="206"/>
        <end position="266"/>
    </location>
</feature>
<accession>A0ABU7U040</accession>
<protein>
    <submittedName>
        <fullName evidence="2">AraR-C domain-containing protein</fullName>
    </submittedName>
</protein>
<reference evidence="2 3" key="1">
    <citation type="submission" date="2023-10" db="EMBL/GenBank/DDBJ databases">
        <title>Sorlinia euscelidii gen. nov., sp. nov., an acetic acid bacteria isolated from the gut of Euscelidius variegatus emitter.</title>
        <authorList>
            <person name="Michoud G."/>
            <person name="Marasco R."/>
            <person name="Seferji K."/>
            <person name="Gonella E."/>
            <person name="Garuglieri E."/>
            <person name="Alma A."/>
            <person name="Mapelli F."/>
            <person name="Borin S."/>
            <person name="Daffonchio D."/>
            <person name="Crotti E."/>
        </authorList>
    </citation>
    <scope>NUCLEOTIDE SEQUENCE [LARGE SCALE GENOMIC DNA]</scope>
    <source>
        <strain evidence="2 3">EV16P</strain>
    </source>
</reference>
<organism evidence="2 3">
    <name type="scientific">Sorlinia euscelidii</name>
    <dbReference type="NCBI Taxonomy" id="3081148"/>
    <lineage>
        <taxon>Bacteria</taxon>
        <taxon>Pseudomonadati</taxon>
        <taxon>Pseudomonadota</taxon>
        <taxon>Alphaproteobacteria</taxon>
        <taxon>Acetobacterales</taxon>
        <taxon>Acetobacteraceae</taxon>
        <taxon>Sorlinia</taxon>
    </lineage>
</organism>
<dbReference type="InterPro" id="IPR054105">
    <property type="entry name" value="WHD_NrtR"/>
</dbReference>
<evidence type="ECO:0000259" key="1">
    <source>
        <dbReference type="Pfam" id="PF21906"/>
    </source>
</evidence>
<dbReference type="RefSeq" id="WP_394818489.1">
    <property type="nucleotide sequence ID" value="NZ_JAWJZY010000001.1"/>
</dbReference>
<dbReference type="SUPFAM" id="SSF55811">
    <property type="entry name" value="Nudix"/>
    <property type="match status" value="1"/>
</dbReference>
<dbReference type="EMBL" id="JAWJZY010000001">
    <property type="protein sequence ID" value="MEE8657416.1"/>
    <property type="molecule type" value="Genomic_DNA"/>
</dbReference>
<proteinExistence type="predicted"/>
<dbReference type="InterPro" id="IPR036388">
    <property type="entry name" value="WH-like_DNA-bd_sf"/>
</dbReference>
<evidence type="ECO:0000313" key="3">
    <source>
        <dbReference type="Proteomes" id="UP001312908"/>
    </source>
</evidence>
<dbReference type="InterPro" id="IPR011213">
    <property type="entry name" value="NMN_biosyn"/>
</dbReference>
<dbReference type="InterPro" id="IPR036390">
    <property type="entry name" value="WH_DNA-bd_sf"/>
</dbReference>
<gene>
    <name evidence="2" type="ORF">DOFOFD_00070</name>
</gene>
<dbReference type="SUPFAM" id="SSF46785">
    <property type="entry name" value="Winged helix' DNA-binding domain"/>
    <property type="match status" value="1"/>
</dbReference>
<evidence type="ECO:0000313" key="2">
    <source>
        <dbReference type="EMBL" id="MEE8657416.1"/>
    </source>
</evidence>
<dbReference type="Gene3D" id="1.10.10.10">
    <property type="entry name" value="Winged helix-like DNA-binding domain superfamily/Winged helix DNA-binding domain"/>
    <property type="match status" value="1"/>
</dbReference>